<evidence type="ECO:0000256" key="4">
    <source>
        <dbReference type="ARBA" id="ARBA00023136"/>
    </source>
</evidence>
<dbReference type="KEGG" id="mcad:Pan265_25840"/>
<evidence type="ECO:0000313" key="7">
    <source>
        <dbReference type="EMBL" id="QDU72710.1"/>
    </source>
</evidence>
<feature type="transmembrane region" description="Helical" evidence="5">
    <location>
        <begin position="339"/>
        <end position="358"/>
    </location>
</feature>
<dbReference type="InterPro" id="IPR044880">
    <property type="entry name" value="NCX_ion-bd_dom_sf"/>
</dbReference>
<feature type="transmembrane region" description="Helical" evidence="5">
    <location>
        <begin position="240"/>
        <end position="262"/>
    </location>
</feature>
<evidence type="ECO:0000256" key="1">
    <source>
        <dbReference type="ARBA" id="ARBA00004141"/>
    </source>
</evidence>
<feature type="domain" description="Sodium/calcium exchanger membrane region" evidence="6">
    <location>
        <begin position="206"/>
        <end position="356"/>
    </location>
</feature>
<feature type="transmembrane region" description="Helical" evidence="5">
    <location>
        <begin position="152"/>
        <end position="170"/>
    </location>
</feature>
<dbReference type="PANTHER" id="PTHR10846:SF8">
    <property type="entry name" value="INNER MEMBRANE PROTEIN YRBG"/>
    <property type="match status" value="1"/>
</dbReference>
<dbReference type="RefSeq" id="WP_145446873.1">
    <property type="nucleotide sequence ID" value="NZ_CP036280.1"/>
</dbReference>
<reference evidence="7 8" key="1">
    <citation type="submission" date="2019-02" db="EMBL/GenBank/DDBJ databases">
        <title>Deep-cultivation of Planctomycetes and their phenomic and genomic characterization uncovers novel biology.</title>
        <authorList>
            <person name="Wiegand S."/>
            <person name="Jogler M."/>
            <person name="Boedeker C."/>
            <person name="Pinto D."/>
            <person name="Vollmers J."/>
            <person name="Rivas-Marin E."/>
            <person name="Kohn T."/>
            <person name="Peeters S.H."/>
            <person name="Heuer A."/>
            <person name="Rast P."/>
            <person name="Oberbeckmann S."/>
            <person name="Bunk B."/>
            <person name="Jeske O."/>
            <person name="Meyerdierks A."/>
            <person name="Storesund J.E."/>
            <person name="Kallscheuer N."/>
            <person name="Luecker S."/>
            <person name="Lage O.M."/>
            <person name="Pohl T."/>
            <person name="Merkel B.J."/>
            <person name="Hornburger P."/>
            <person name="Mueller R.-W."/>
            <person name="Bruemmer F."/>
            <person name="Labrenz M."/>
            <person name="Spormann A.M."/>
            <person name="Op den Camp H."/>
            <person name="Overmann J."/>
            <person name="Amann R."/>
            <person name="Jetten M.S.M."/>
            <person name="Mascher T."/>
            <person name="Medema M.H."/>
            <person name="Devos D.P."/>
            <person name="Kaster A.-K."/>
            <person name="Ovreas L."/>
            <person name="Rohde M."/>
            <person name="Galperin M.Y."/>
            <person name="Jogler C."/>
        </authorList>
    </citation>
    <scope>NUCLEOTIDE SEQUENCE [LARGE SCALE GENOMIC DNA]</scope>
    <source>
        <strain evidence="7 8">Pan265</strain>
    </source>
</reference>
<evidence type="ECO:0000256" key="5">
    <source>
        <dbReference type="SAM" id="Phobius"/>
    </source>
</evidence>
<dbReference type="InterPro" id="IPR004481">
    <property type="entry name" value="K/Na/Ca-exchanger"/>
</dbReference>
<feature type="transmembrane region" description="Helical" evidence="5">
    <location>
        <begin position="95"/>
        <end position="115"/>
    </location>
</feature>
<dbReference type="Gene3D" id="1.20.1420.30">
    <property type="entry name" value="NCX, central ion-binding region"/>
    <property type="match status" value="2"/>
</dbReference>
<keyword evidence="2 5" id="KW-0812">Transmembrane</keyword>
<dbReference type="GO" id="GO:0006874">
    <property type="term" value="P:intracellular calcium ion homeostasis"/>
    <property type="evidence" value="ECO:0007669"/>
    <property type="project" value="TreeGrafter"/>
</dbReference>
<dbReference type="AlphaFoldDB" id="A0A518C0H2"/>
<feature type="transmembrane region" description="Helical" evidence="5">
    <location>
        <begin position="127"/>
        <end position="146"/>
    </location>
</feature>
<accession>A0A518C0H2</accession>
<gene>
    <name evidence="7" type="primary">yrbG</name>
    <name evidence="7" type="ORF">Pan265_25840</name>
</gene>
<feature type="transmembrane region" description="Helical" evidence="5">
    <location>
        <begin position="307"/>
        <end position="327"/>
    </location>
</feature>
<proteinExistence type="predicted"/>
<feature type="transmembrane region" description="Helical" evidence="5">
    <location>
        <begin position="202"/>
        <end position="220"/>
    </location>
</feature>
<sequence>MTCVPVTVASLLPHAWFLNQPQWLLLLFIVVALVVLVYGADWLVEAAAATAYQLGLPRIIVGATIVSLGTTSPEMAVSVLAAWSGNAGLALGNGVGSIIADTGLIFGIGCLMTALPADRFLLSRQGWVQFGSGALLAVACYALWYAQGDSATFGRPLGVLFVVLLVAYLGRSVVWARQQAELHAITQVTDEHHGHEVHRHSAWWLLFFGLLGLAMVVLGGEVMVQSASELAMRWGVPEVVIAGTLVAMGTSTPELVVGLMSIRKGHPELLVGNVIGADVLNVLFVIGFAALAAPLPLTEPGASWPNVFLELHLPTLIAMLVLFRVFIAMAVRRGRFSRWMGAPLVLMYFAYLVIQWGGSVG</sequence>
<dbReference type="Pfam" id="PF01699">
    <property type="entry name" value="Na_Ca_ex"/>
    <property type="match status" value="2"/>
</dbReference>
<feature type="transmembrane region" description="Helical" evidence="5">
    <location>
        <begin position="23"/>
        <end position="44"/>
    </location>
</feature>
<dbReference type="Proteomes" id="UP000320386">
    <property type="component" value="Chromosome"/>
</dbReference>
<evidence type="ECO:0000259" key="6">
    <source>
        <dbReference type="Pfam" id="PF01699"/>
    </source>
</evidence>
<protein>
    <submittedName>
        <fullName evidence="7">Inner membrane protein YrbG</fullName>
    </submittedName>
</protein>
<keyword evidence="8" id="KW-1185">Reference proteome</keyword>
<feature type="domain" description="Sodium/calcium exchanger membrane region" evidence="6">
    <location>
        <begin position="25"/>
        <end position="170"/>
    </location>
</feature>
<name>A0A518C0H2_9BACT</name>
<comment type="subcellular location">
    <subcellularLocation>
        <location evidence="1">Membrane</location>
        <topology evidence="1">Multi-pass membrane protein</topology>
    </subcellularLocation>
</comment>
<dbReference type="GO" id="GO:0005262">
    <property type="term" value="F:calcium channel activity"/>
    <property type="evidence" value="ECO:0007669"/>
    <property type="project" value="TreeGrafter"/>
</dbReference>
<evidence type="ECO:0000313" key="8">
    <source>
        <dbReference type="Proteomes" id="UP000320386"/>
    </source>
</evidence>
<dbReference type="GO" id="GO:0008273">
    <property type="term" value="F:calcium, potassium:sodium antiporter activity"/>
    <property type="evidence" value="ECO:0007669"/>
    <property type="project" value="TreeGrafter"/>
</dbReference>
<dbReference type="GO" id="GO:0005886">
    <property type="term" value="C:plasma membrane"/>
    <property type="evidence" value="ECO:0007669"/>
    <property type="project" value="TreeGrafter"/>
</dbReference>
<organism evidence="7 8">
    <name type="scientific">Mucisphaera calidilacus</name>
    <dbReference type="NCBI Taxonomy" id="2527982"/>
    <lineage>
        <taxon>Bacteria</taxon>
        <taxon>Pseudomonadati</taxon>
        <taxon>Planctomycetota</taxon>
        <taxon>Phycisphaerae</taxon>
        <taxon>Phycisphaerales</taxon>
        <taxon>Phycisphaeraceae</taxon>
        <taxon>Mucisphaera</taxon>
    </lineage>
</organism>
<evidence type="ECO:0000256" key="2">
    <source>
        <dbReference type="ARBA" id="ARBA00022692"/>
    </source>
</evidence>
<keyword evidence="3 5" id="KW-1133">Transmembrane helix</keyword>
<dbReference type="EMBL" id="CP036280">
    <property type="protein sequence ID" value="QDU72710.1"/>
    <property type="molecule type" value="Genomic_DNA"/>
</dbReference>
<dbReference type="PANTHER" id="PTHR10846">
    <property type="entry name" value="SODIUM/POTASSIUM/CALCIUM EXCHANGER"/>
    <property type="match status" value="1"/>
</dbReference>
<keyword evidence="4 5" id="KW-0472">Membrane</keyword>
<dbReference type="OrthoDB" id="9794225at2"/>
<feature type="transmembrane region" description="Helical" evidence="5">
    <location>
        <begin position="56"/>
        <end position="83"/>
    </location>
</feature>
<evidence type="ECO:0000256" key="3">
    <source>
        <dbReference type="ARBA" id="ARBA00022989"/>
    </source>
</evidence>
<dbReference type="InterPro" id="IPR004837">
    <property type="entry name" value="NaCa_Exmemb"/>
</dbReference>
<feature type="transmembrane region" description="Helical" evidence="5">
    <location>
        <begin position="274"/>
        <end position="295"/>
    </location>
</feature>